<evidence type="ECO:0000313" key="12">
    <source>
        <dbReference type="EMBL" id="ENX36364.1"/>
    </source>
</evidence>
<evidence type="ECO:0000256" key="2">
    <source>
        <dbReference type="ARBA" id="ARBA00022630"/>
    </source>
</evidence>
<keyword evidence="2" id="KW-0285">Flavoprotein</keyword>
<keyword evidence="6" id="KW-0560">Oxidoreductase</keyword>
<evidence type="ECO:0000256" key="6">
    <source>
        <dbReference type="ARBA" id="ARBA00023002"/>
    </source>
</evidence>
<feature type="domain" description="FAD-binding FR-type" evidence="11">
    <location>
        <begin position="412"/>
        <end position="519"/>
    </location>
</feature>
<protein>
    <recommendedName>
        <fullName evidence="14">Fatty acid desaturase</fullName>
    </recommendedName>
</protein>
<evidence type="ECO:0000259" key="10">
    <source>
        <dbReference type="PROSITE" id="PS51085"/>
    </source>
</evidence>
<comment type="cofactor">
    <cofactor evidence="1">
        <name>FAD</name>
        <dbReference type="ChEBI" id="CHEBI:57692"/>
    </cofactor>
</comment>
<evidence type="ECO:0000256" key="3">
    <source>
        <dbReference type="ARBA" id="ARBA00022714"/>
    </source>
</evidence>
<dbReference type="RefSeq" id="WP_005269940.1">
    <property type="nucleotide sequence ID" value="NZ_KB850193.1"/>
</dbReference>
<dbReference type="HOGENOM" id="CLU_372413_0_0_6"/>
<proteinExistence type="inferred from homology"/>
<evidence type="ECO:0008006" key="14">
    <source>
        <dbReference type="Google" id="ProtNLM"/>
    </source>
</evidence>
<dbReference type="PROSITE" id="PS51085">
    <property type="entry name" value="2FE2S_FER_2"/>
    <property type="match status" value="1"/>
</dbReference>
<dbReference type="Gene3D" id="3.40.50.80">
    <property type="entry name" value="Nucleotide-binding domain of ferredoxin-NADP reductase (FNR) module"/>
    <property type="match status" value="1"/>
</dbReference>
<dbReference type="InterPro" id="IPR017927">
    <property type="entry name" value="FAD-bd_FR_type"/>
</dbReference>
<keyword evidence="8" id="KW-0411">Iron-sulfur</keyword>
<evidence type="ECO:0000256" key="9">
    <source>
        <dbReference type="ARBA" id="ARBA00061434"/>
    </source>
</evidence>
<dbReference type="Gene3D" id="3.10.20.30">
    <property type="match status" value="1"/>
</dbReference>
<keyword evidence="7" id="KW-0408">Iron</keyword>
<dbReference type="PRINTS" id="PR00410">
    <property type="entry name" value="PHEHYDRXLASE"/>
</dbReference>
<dbReference type="Pfam" id="PF00111">
    <property type="entry name" value="Fer2"/>
    <property type="match status" value="1"/>
</dbReference>
<dbReference type="AlphaFoldDB" id="N9PS15"/>
<dbReference type="InterPro" id="IPR012675">
    <property type="entry name" value="Beta-grasp_dom_sf"/>
</dbReference>
<dbReference type="InterPro" id="IPR001041">
    <property type="entry name" value="2Fe-2S_ferredoxin-type"/>
</dbReference>
<dbReference type="InterPro" id="IPR005804">
    <property type="entry name" value="FA_desaturase_dom"/>
</dbReference>
<dbReference type="GO" id="GO:0016491">
    <property type="term" value="F:oxidoreductase activity"/>
    <property type="evidence" value="ECO:0007669"/>
    <property type="project" value="UniProtKB-KW"/>
</dbReference>
<feature type="domain" description="2Fe-2S ferredoxin-type" evidence="10">
    <location>
        <begin position="669"/>
        <end position="749"/>
    </location>
</feature>
<evidence type="ECO:0000313" key="13">
    <source>
        <dbReference type="Proteomes" id="UP000013009"/>
    </source>
</evidence>
<evidence type="ECO:0000259" key="11">
    <source>
        <dbReference type="PROSITE" id="PS51384"/>
    </source>
</evidence>
<evidence type="ECO:0000256" key="8">
    <source>
        <dbReference type="ARBA" id="ARBA00023014"/>
    </source>
</evidence>
<dbReference type="SUPFAM" id="SSF63380">
    <property type="entry name" value="Riboflavin synthase domain-like"/>
    <property type="match status" value="1"/>
</dbReference>
<dbReference type="Pfam" id="PF00175">
    <property type="entry name" value="NAD_binding_1"/>
    <property type="match status" value="1"/>
</dbReference>
<keyword evidence="5" id="KW-0274">FAD</keyword>
<dbReference type="InterPro" id="IPR039261">
    <property type="entry name" value="FNR_nucleotide-bd"/>
</dbReference>
<accession>N9PS15</accession>
<keyword evidence="13" id="KW-1185">Reference proteome</keyword>
<dbReference type="SUPFAM" id="SSF52343">
    <property type="entry name" value="Ferredoxin reductase-like, C-terminal NADP-linked domain"/>
    <property type="match status" value="1"/>
</dbReference>
<keyword evidence="4" id="KW-0479">Metal-binding</keyword>
<dbReference type="GO" id="GO:0006629">
    <property type="term" value="P:lipid metabolic process"/>
    <property type="evidence" value="ECO:0007669"/>
    <property type="project" value="InterPro"/>
</dbReference>
<dbReference type="Proteomes" id="UP000013009">
    <property type="component" value="Unassembled WGS sequence"/>
</dbReference>
<dbReference type="Pfam" id="PF00487">
    <property type="entry name" value="FA_desaturase"/>
    <property type="match status" value="1"/>
</dbReference>
<dbReference type="InterPro" id="IPR017938">
    <property type="entry name" value="Riboflavin_synthase-like_b-brl"/>
</dbReference>
<dbReference type="OrthoDB" id="9796486at2"/>
<comment type="caution">
    <text evidence="12">The sequence shown here is derived from an EMBL/GenBank/DDBJ whole genome shotgun (WGS) entry which is preliminary data.</text>
</comment>
<evidence type="ECO:0000256" key="4">
    <source>
        <dbReference type="ARBA" id="ARBA00022723"/>
    </source>
</evidence>
<dbReference type="PROSITE" id="PS51384">
    <property type="entry name" value="FAD_FR"/>
    <property type="match status" value="1"/>
</dbReference>
<keyword evidence="3" id="KW-0001">2Fe-2S</keyword>
<dbReference type="CDD" id="cd00207">
    <property type="entry name" value="fer2"/>
    <property type="match status" value="1"/>
</dbReference>
<comment type="similarity">
    <text evidence="9">In the N-terminal section; belongs to the FAD-binding oxidoreductase type 6 family.</text>
</comment>
<dbReference type="InterPro" id="IPR008333">
    <property type="entry name" value="Cbr1-like_FAD-bd_dom"/>
</dbReference>
<dbReference type="PATRIC" id="fig|1217695.3.peg.508"/>
<dbReference type="GO" id="GO:0046872">
    <property type="term" value="F:metal ion binding"/>
    <property type="evidence" value="ECO:0007669"/>
    <property type="project" value="UniProtKB-KW"/>
</dbReference>
<dbReference type="EMBL" id="APRZ01000006">
    <property type="protein sequence ID" value="ENX36364.1"/>
    <property type="molecule type" value="Genomic_DNA"/>
</dbReference>
<dbReference type="SUPFAM" id="SSF54292">
    <property type="entry name" value="2Fe-2S ferredoxin-like"/>
    <property type="match status" value="1"/>
</dbReference>
<dbReference type="InterPro" id="IPR050415">
    <property type="entry name" value="MRET"/>
</dbReference>
<organism evidence="12 13">
    <name type="scientific">Acinetobacter colistiniresistens</name>
    <dbReference type="NCBI Taxonomy" id="280145"/>
    <lineage>
        <taxon>Bacteria</taxon>
        <taxon>Pseudomonadati</taxon>
        <taxon>Pseudomonadota</taxon>
        <taxon>Gammaproteobacteria</taxon>
        <taxon>Moraxellales</taxon>
        <taxon>Moraxellaceae</taxon>
        <taxon>Acinetobacter</taxon>
    </lineage>
</organism>
<dbReference type="PANTHER" id="PTHR47354:SF6">
    <property type="entry name" value="NADH OXIDOREDUCTASE HCR"/>
    <property type="match status" value="1"/>
</dbReference>
<evidence type="ECO:0000256" key="5">
    <source>
        <dbReference type="ARBA" id="ARBA00022827"/>
    </source>
</evidence>
<sequence length="749" mass="83983">MLVAHNDGSSKNQSLVLELKALYDTTKAKVGDEDLAHIRNVAAYSKAIKARSDKLIQQGGKPNAVMRGSVLGALHILLEFSELGHNIMHGSYDHLPNCGEFHSERWVWGIVADPHEWRVMHHQNHHPFTNIVGKDHDIGYSFLRLKPGQSWYGHNIIQFPLLWSIALTPSYYFTFVTGTSAARTEGRRVLSKETLAQSFKLIKQHALKNFIKEPLSVSPKRVLPTFAGNYASTVLGYFLTTAVLLLEHHAPNVELFSDPGDDESEEEYFRRQILATSNFTPYADLDHYFKKLLAEEVKFDNPPPLDVFYGGLNTHLEHHLFPDLPCNRQREIQPLVKQLCLKYGLPYNVTPFETVVPYMIKNIFKLTLPTGELEQGKPTKILKKPMELLRRIAYGTRYKQPDIMTYLQKPLFYNVPVKVVAVYPQAEGQALKVHLEKPLGWEEVTWEAGAFISVRVEVDGQSLVRQYSLLKDSIDAGNSLEITIKRVEGGRVSNYINDHIKTNSTMILVGTPQSSPDFIMKEVPQQSLFLAGGVGITPIISMLRKAHREAPPHSSGTLLYFNRNQNSIIFEHELREIADASGFDVQFICDALNQDDAHRGQMQQAKLSPELLSTLVPDITQREVYVCAPPGFIAASKSMLLDLGLPETQFHTESFTPPVVEHPTDGKDHVIQFARSGVDIVVDGGTTLLEAARQAGVHIPSGCERGLCRACVCNKLEGLTHLDEHKASPDTRITTCNSLPRSDRLVLDV</sequence>
<reference evidence="12 13" key="1">
    <citation type="submission" date="2013-02" db="EMBL/GenBank/DDBJ databases">
        <title>The Genome Sequence of Acinetobacter sp. NIPH 1859.</title>
        <authorList>
            <consortium name="The Broad Institute Genome Sequencing Platform"/>
            <consortium name="The Broad Institute Genome Sequencing Center for Infectious Disease"/>
            <person name="Cerqueira G."/>
            <person name="Feldgarden M."/>
            <person name="Courvalin P."/>
            <person name="Perichon B."/>
            <person name="Grillot-Courvalin C."/>
            <person name="Clermont D."/>
            <person name="Rocha E."/>
            <person name="Yoon E.-J."/>
            <person name="Nemec A."/>
            <person name="Walker B."/>
            <person name="Young S.K."/>
            <person name="Zeng Q."/>
            <person name="Gargeya S."/>
            <person name="Fitzgerald M."/>
            <person name="Haas B."/>
            <person name="Abouelleil A."/>
            <person name="Alvarado L."/>
            <person name="Arachchi H.M."/>
            <person name="Berlin A.M."/>
            <person name="Chapman S.B."/>
            <person name="Dewar J."/>
            <person name="Goldberg J."/>
            <person name="Griggs A."/>
            <person name="Gujja S."/>
            <person name="Hansen M."/>
            <person name="Howarth C."/>
            <person name="Imamovic A."/>
            <person name="Larimer J."/>
            <person name="McCowan C."/>
            <person name="Murphy C."/>
            <person name="Neiman D."/>
            <person name="Pearson M."/>
            <person name="Priest M."/>
            <person name="Roberts A."/>
            <person name="Saif S."/>
            <person name="Shea T."/>
            <person name="Sisk P."/>
            <person name="Sykes S."/>
            <person name="Wortman J."/>
            <person name="Nusbaum C."/>
            <person name="Birren B."/>
        </authorList>
    </citation>
    <scope>NUCLEOTIDE SEQUENCE [LARGE SCALE GENOMIC DNA]</scope>
    <source>
        <strain evidence="12 13">NIPH 1859</strain>
    </source>
</reference>
<name>N9PS15_9GAMM</name>
<evidence type="ECO:0000256" key="7">
    <source>
        <dbReference type="ARBA" id="ARBA00023004"/>
    </source>
</evidence>
<gene>
    <name evidence="12" type="ORF">F889_00526</name>
</gene>
<dbReference type="PANTHER" id="PTHR47354">
    <property type="entry name" value="NADH OXIDOREDUCTASE HCR"/>
    <property type="match status" value="1"/>
</dbReference>
<evidence type="ECO:0000256" key="1">
    <source>
        <dbReference type="ARBA" id="ARBA00001974"/>
    </source>
</evidence>
<dbReference type="GO" id="GO:0051537">
    <property type="term" value="F:2 iron, 2 sulfur cluster binding"/>
    <property type="evidence" value="ECO:0007669"/>
    <property type="project" value="UniProtKB-KW"/>
</dbReference>
<dbReference type="InterPro" id="IPR036010">
    <property type="entry name" value="2Fe-2S_ferredoxin-like_sf"/>
</dbReference>
<dbReference type="Gene3D" id="2.40.30.10">
    <property type="entry name" value="Translation factors"/>
    <property type="match status" value="1"/>
</dbReference>
<dbReference type="InterPro" id="IPR001433">
    <property type="entry name" value="OxRdtase_FAD/NAD-bd"/>
</dbReference>
<dbReference type="Pfam" id="PF00970">
    <property type="entry name" value="FAD_binding_6"/>
    <property type="match status" value="1"/>
</dbReference>